<evidence type="ECO:0000313" key="5">
    <source>
        <dbReference type="EMBL" id="TRX94416.1"/>
    </source>
</evidence>
<comment type="subcellular location">
    <subcellularLocation>
        <location evidence="1">Mitochondrion</location>
    </subcellularLocation>
</comment>
<keyword evidence="3" id="KW-0496">Mitochondrion</keyword>
<feature type="region of interest" description="Disordered" evidence="4">
    <location>
        <begin position="93"/>
        <end position="130"/>
    </location>
</feature>
<reference evidence="6" key="1">
    <citation type="submission" date="2019-06" db="EMBL/GenBank/DDBJ databases">
        <title>Draft genome sequence of the griseofulvin-producing fungus Xylaria cubensis strain G536.</title>
        <authorList>
            <person name="Mead M.E."/>
            <person name="Raja H.A."/>
            <person name="Steenwyk J.L."/>
            <person name="Knowles S.L."/>
            <person name="Oberlies N.H."/>
            <person name="Rokas A."/>
        </authorList>
    </citation>
    <scope>NUCLEOTIDE SEQUENCE [LARGE SCALE GENOMIC DNA]</scope>
    <source>
        <strain evidence="6">G536</strain>
    </source>
</reference>
<dbReference type="EMBL" id="VFLP01000022">
    <property type="protein sequence ID" value="TRX94416.1"/>
    <property type="molecule type" value="Genomic_DNA"/>
</dbReference>
<dbReference type="AlphaFoldDB" id="A0A553I2I9"/>
<evidence type="ECO:0000256" key="3">
    <source>
        <dbReference type="ARBA" id="ARBA00023128"/>
    </source>
</evidence>
<dbReference type="Proteomes" id="UP000319160">
    <property type="component" value="Unassembled WGS sequence"/>
</dbReference>
<evidence type="ECO:0000256" key="2">
    <source>
        <dbReference type="ARBA" id="ARBA00022946"/>
    </source>
</evidence>
<keyword evidence="2" id="KW-0809">Transit peptide</keyword>
<comment type="caution">
    <text evidence="5">The sequence shown here is derived from an EMBL/GenBank/DDBJ whole genome shotgun (WGS) entry which is preliminary data.</text>
</comment>
<evidence type="ECO:0008006" key="7">
    <source>
        <dbReference type="Google" id="ProtNLM"/>
    </source>
</evidence>
<organism evidence="5 6">
    <name type="scientific">Xylaria flabelliformis</name>
    <dbReference type="NCBI Taxonomy" id="2512241"/>
    <lineage>
        <taxon>Eukaryota</taxon>
        <taxon>Fungi</taxon>
        <taxon>Dikarya</taxon>
        <taxon>Ascomycota</taxon>
        <taxon>Pezizomycotina</taxon>
        <taxon>Sordariomycetes</taxon>
        <taxon>Xylariomycetidae</taxon>
        <taxon>Xylariales</taxon>
        <taxon>Xylariaceae</taxon>
        <taxon>Xylaria</taxon>
    </lineage>
</organism>
<proteinExistence type="predicted"/>
<evidence type="ECO:0000256" key="1">
    <source>
        <dbReference type="ARBA" id="ARBA00004173"/>
    </source>
</evidence>
<sequence>MLSGVSMARAPRGTPSSILTLRLRRCFRHHKASRLGASYTSPLDASHHTNFSPRYSRTIHSTTSFRRATPHHPPSLISQDAVALVQSLLSHSDTNVSPEAKPFDQPHTSSTPFSDGPTSARRDNAGTQSVDPFGEALQAMRTGDTRRLLDVIEGMGREDLQNAATTIPRTTFTEFFRALDPLRVAQDCDQIDENQTPVGMFKILNMESSIDDWGVRKLYTRLLRCLLILMSALKNAGYTLLPEEYISLFRCAGASSDISGAGAFWNDLVQGPARVWQNSKLYTEYIKARFLTEPLYTNYQKISRMVTPRNLHRSRMVIYEGRKRRLDHLRMRVRLRRAQFGLNKDQAHAEELMRALRGNGPAVSLYRMVVGRHSFRLDEDIMCALMIALGRSGSMRFIGTEILQKYFGIRTPHPYPPQPVGEWARALLNSHSEVRIRPTVRLMRAVVETYGSNSEIGIAVQLVEHLSNRYNIPVPPDVWQDLLEWTYIMSTPPASTAWETAGLHMKIPSPEAVEKFWNAITSPPYNHIPTFKNYDLLIRSLIPRCSDDLTPVLLHMRKAIALYNEQCRLYETAVFEYAHHLRDGISSSTVLLDFERARFKKQRMWYDISAWCRMLLKRIPSSKDSPVPHPLVPDFIQEFRPFLKNPVQYETPTGHVSLFDWGIETFKVSVTDVIVQNMPMKNYRGKWTTRRLRSFKVTILSRRSLARLEPSKLMDPLNLLAPRDDTFSAAPVIQPRE</sequence>
<gene>
    <name evidence="5" type="ORF">FHL15_004571</name>
</gene>
<accession>A0A553I2I9</accession>
<dbReference type="GO" id="GO:0005739">
    <property type="term" value="C:mitochondrion"/>
    <property type="evidence" value="ECO:0007669"/>
    <property type="project" value="UniProtKB-SubCell"/>
</dbReference>
<evidence type="ECO:0000313" key="6">
    <source>
        <dbReference type="Proteomes" id="UP000319160"/>
    </source>
</evidence>
<protein>
    <recommendedName>
        <fullName evidence="7">Pentatricopeptide repeat domain-containing protein</fullName>
    </recommendedName>
</protein>
<name>A0A553I2I9_9PEZI</name>
<evidence type="ECO:0000256" key="4">
    <source>
        <dbReference type="SAM" id="MobiDB-lite"/>
    </source>
</evidence>
<feature type="compositionally biased region" description="Polar residues" evidence="4">
    <location>
        <begin position="106"/>
        <end position="117"/>
    </location>
</feature>
<dbReference type="Pfam" id="PF12921">
    <property type="entry name" value="ATP13"/>
    <property type="match status" value="1"/>
</dbReference>
<dbReference type="InterPro" id="IPR024319">
    <property type="entry name" value="ATPase_expression_mit"/>
</dbReference>
<dbReference type="OrthoDB" id="185373at2759"/>
<keyword evidence="6" id="KW-1185">Reference proteome</keyword>